<dbReference type="InterPro" id="IPR003010">
    <property type="entry name" value="C-N_Hydrolase"/>
</dbReference>
<dbReference type="InterPro" id="IPR050345">
    <property type="entry name" value="Aliph_Amidase/BUP"/>
</dbReference>
<proteinExistence type="predicted"/>
<dbReference type="SUPFAM" id="SSF56317">
    <property type="entry name" value="Carbon-nitrogen hydrolase"/>
    <property type="match status" value="1"/>
</dbReference>
<dbReference type="Gene3D" id="3.60.110.10">
    <property type="entry name" value="Carbon-nitrogen hydrolase"/>
    <property type="match status" value="1"/>
</dbReference>
<keyword evidence="4" id="KW-1185">Reference proteome</keyword>
<accession>A0ABR3Y279</accession>
<dbReference type="PANTHER" id="PTHR43674:SF12">
    <property type="entry name" value="NITRILASE C965.09-RELATED"/>
    <property type="match status" value="1"/>
</dbReference>
<evidence type="ECO:0000313" key="4">
    <source>
        <dbReference type="Proteomes" id="UP001583193"/>
    </source>
</evidence>
<evidence type="ECO:0000259" key="2">
    <source>
        <dbReference type="PROSITE" id="PS50263"/>
    </source>
</evidence>
<dbReference type="Pfam" id="PF00795">
    <property type="entry name" value="CN_hydrolase"/>
    <property type="match status" value="1"/>
</dbReference>
<name>A0ABR3Y279_9EURO</name>
<protein>
    <recommendedName>
        <fullName evidence="2">CN hydrolase domain-containing protein</fullName>
    </recommendedName>
</protein>
<dbReference type="PROSITE" id="PS50263">
    <property type="entry name" value="CN_HYDROLASE"/>
    <property type="match status" value="1"/>
</dbReference>
<keyword evidence="1" id="KW-0378">Hydrolase</keyword>
<dbReference type="Proteomes" id="UP001583193">
    <property type="component" value="Unassembled WGS sequence"/>
</dbReference>
<feature type="domain" description="CN hydrolase" evidence="2">
    <location>
        <begin position="6"/>
        <end position="318"/>
    </location>
</feature>
<dbReference type="EMBL" id="JAVDPF010000006">
    <property type="protein sequence ID" value="KAL1882385.1"/>
    <property type="molecule type" value="Genomic_DNA"/>
</dbReference>
<evidence type="ECO:0000313" key="3">
    <source>
        <dbReference type="EMBL" id="KAL1882385.1"/>
    </source>
</evidence>
<evidence type="ECO:0000256" key="1">
    <source>
        <dbReference type="ARBA" id="ARBA00022801"/>
    </source>
</evidence>
<dbReference type="PANTHER" id="PTHR43674">
    <property type="entry name" value="NITRILASE C965.09-RELATED"/>
    <property type="match status" value="1"/>
</dbReference>
<dbReference type="InterPro" id="IPR036526">
    <property type="entry name" value="C-N_Hydrolase_sf"/>
</dbReference>
<organism evidence="3 4">
    <name type="scientific">Paecilomyces lecythidis</name>
    <dbReference type="NCBI Taxonomy" id="3004212"/>
    <lineage>
        <taxon>Eukaryota</taxon>
        <taxon>Fungi</taxon>
        <taxon>Dikarya</taxon>
        <taxon>Ascomycota</taxon>
        <taxon>Pezizomycotina</taxon>
        <taxon>Eurotiomycetes</taxon>
        <taxon>Eurotiomycetidae</taxon>
        <taxon>Eurotiales</taxon>
        <taxon>Thermoascaceae</taxon>
        <taxon>Paecilomyces</taxon>
    </lineage>
</organism>
<sequence>MSSRQFTVAAAQLGPVKSLTTPRPETLARMIKLLEEAALKSVKLVVFPELTFTTFFPGYIIESAEEIAKFFEPASPAKPYAILTSPNAEPLIDKATELGIDISFGYGERWTADDGKVTDYNTAVYYSASQKRCIAKYRKIHLPGRYEPDTRPGVTQQLEKRYFTPGDLGFQAFRVPGLIEGALKSEDSAALGASEDTQGKGDPVLGMLICNDRRWAEGWRCYGLQGIELLLDGYNTTAFAPQYEGSNAEQEDEALFHHRLSCQAGSYQNACFSVHSGKAGEEDHGSLIASSCIVDPNGHIITESKTKDDELVYATIDLEKCRKGKERVFAFDKHRRVEHYSRLVDQVGVKEPALLSR</sequence>
<comment type="caution">
    <text evidence="3">The sequence shown here is derived from an EMBL/GenBank/DDBJ whole genome shotgun (WGS) entry which is preliminary data.</text>
</comment>
<gene>
    <name evidence="3" type="ORF">Plec18167_002801</name>
</gene>
<reference evidence="3 4" key="1">
    <citation type="journal article" date="2024" name="IMA Fungus">
        <title>IMA Genome - F19 : A genome assembly and annotation guide to empower mycologists, including annotated draft genome sequences of Ceratocystis pirilliformis, Diaporthe australafricana, Fusarium ophioides, Paecilomyces lecythidis, and Sporothrix stenoceras.</title>
        <authorList>
            <person name="Aylward J."/>
            <person name="Wilson A.M."/>
            <person name="Visagie C.M."/>
            <person name="Spraker J."/>
            <person name="Barnes I."/>
            <person name="Buitendag C."/>
            <person name="Ceriani C."/>
            <person name="Del Mar Angel L."/>
            <person name="du Plessis D."/>
            <person name="Fuchs T."/>
            <person name="Gasser K."/>
            <person name="Kramer D."/>
            <person name="Li W."/>
            <person name="Munsamy K."/>
            <person name="Piso A."/>
            <person name="Price J.L."/>
            <person name="Sonnekus B."/>
            <person name="Thomas C."/>
            <person name="van der Nest A."/>
            <person name="van Dijk A."/>
            <person name="van Heerden A."/>
            <person name="van Vuuren N."/>
            <person name="Yilmaz N."/>
            <person name="Duong T.A."/>
            <person name="van der Merwe N.A."/>
            <person name="Wingfield M.J."/>
            <person name="Wingfield B.D."/>
        </authorList>
    </citation>
    <scope>NUCLEOTIDE SEQUENCE [LARGE SCALE GENOMIC DNA]</scope>
    <source>
        <strain evidence="3 4">CMW 18167</strain>
    </source>
</reference>